<dbReference type="InterPro" id="IPR011946">
    <property type="entry name" value="Integrase_integron-type"/>
</dbReference>
<keyword evidence="4" id="KW-0229">DNA integration</keyword>
<evidence type="ECO:0000256" key="9">
    <source>
        <dbReference type="PROSITE-ProRule" id="PRU01248"/>
    </source>
</evidence>
<dbReference type="InterPro" id="IPR010998">
    <property type="entry name" value="Integrase_recombinase_N"/>
</dbReference>
<dbReference type="FunFam" id="1.10.443.10:FF:000007">
    <property type="entry name" value="Tyrosine recombinase XerC"/>
    <property type="match status" value="1"/>
</dbReference>
<dbReference type="InterPro" id="IPR050090">
    <property type="entry name" value="Tyrosine_recombinase_XerCD"/>
</dbReference>
<keyword evidence="3" id="KW-0963">Cytoplasm</keyword>
<dbReference type="NCBIfam" id="TIGR02249">
    <property type="entry name" value="integrase_gron"/>
    <property type="match status" value="1"/>
</dbReference>
<evidence type="ECO:0000259" key="10">
    <source>
        <dbReference type="PROSITE" id="PS51898"/>
    </source>
</evidence>
<gene>
    <name evidence="12" type="ORF">AZF00_04750</name>
</gene>
<evidence type="ECO:0000256" key="8">
    <source>
        <dbReference type="ARBA" id="ARBA00038613"/>
    </source>
</evidence>
<dbReference type="PROSITE" id="PS51898">
    <property type="entry name" value="TYR_RECOMBINASE"/>
    <property type="match status" value="1"/>
</dbReference>
<dbReference type="GO" id="GO:0015074">
    <property type="term" value="P:DNA integration"/>
    <property type="evidence" value="ECO:0007669"/>
    <property type="project" value="UniProtKB-KW"/>
</dbReference>
<evidence type="ECO:0000256" key="5">
    <source>
        <dbReference type="ARBA" id="ARBA00023125"/>
    </source>
</evidence>
<dbReference type="PANTHER" id="PTHR30349:SF64">
    <property type="entry name" value="PROPHAGE INTEGRASE INTD-RELATED"/>
    <property type="match status" value="1"/>
</dbReference>
<protein>
    <submittedName>
        <fullName evidence="12">Integrase</fullName>
    </submittedName>
</protein>
<dbReference type="SUPFAM" id="SSF56349">
    <property type="entry name" value="DNA breaking-rejoining enzymes"/>
    <property type="match status" value="1"/>
</dbReference>
<dbReference type="PANTHER" id="PTHR30349">
    <property type="entry name" value="PHAGE INTEGRASE-RELATED"/>
    <property type="match status" value="1"/>
</dbReference>
<evidence type="ECO:0000256" key="1">
    <source>
        <dbReference type="ARBA" id="ARBA00004496"/>
    </source>
</evidence>
<sequence>MSASPFLRSVQEYMLVRRYSLRTIKSYLYWIKYFILFNQKQHPSSMGTQEVEAFLNHLVVQRNVSASTQAIALNSIAFLYNKYLGQPLGTLSGLRHSKRQAKLPVVLTQNEVALLLSQLAGTHKLMVAMLYGSGLRRIELLRLRTKDIDFNHLQVQVWHGKGNKHRLVTLAPELLAALQAQINEVERLLIGDLTNTVYAGVWMPDAMARKYPKAATSLNWQYLFPASKLSHDPHCGALRRHHFDESALNKVIRRAAIRARIRKNVTSHTLRHSFATHLLQSGADIRTVQQQLGHSDVTTTEIYTHVLNHGAYGVRSPLSSISRQTPQSHATL</sequence>
<accession>A0A127M338</accession>
<evidence type="ECO:0000313" key="12">
    <source>
        <dbReference type="EMBL" id="AMO67646.1"/>
    </source>
</evidence>
<comment type="function">
    <text evidence="7">Site-specific tyrosine recombinase, which acts by catalyzing the cutting and rejoining of the recombining DNA molecules. The XerC-XerD complex is essential to convert dimers of the bacterial chromosome into monomers to permit their segregation at cell division. It also contributes to the segregational stability of plasmids.</text>
</comment>
<name>A0A127M338_9GAMM</name>
<dbReference type="KEGG" id="zal:AZF00_04750"/>
<dbReference type="AlphaFoldDB" id="A0A127M338"/>
<dbReference type="InterPro" id="IPR011010">
    <property type="entry name" value="DNA_brk_join_enz"/>
</dbReference>
<feature type="domain" description="Tyr recombinase" evidence="10">
    <location>
        <begin position="102"/>
        <end position="316"/>
    </location>
</feature>
<evidence type="ECO:0000256" key="4">
    <source>
        <dbReference type="ARBA" id="ARBA00022908"/>
    </source>
</evidence>
<dbReference type="EMBL" id="CP014544">
    <property type="protein sequence ID" value="AMO67646.1"/>
    <property type="molecule type" value="Genomic_DNA"/>
</dbReference>
<keyword evidence="5 9" id="KW-0238">DNA-binding</keyword>
<comment type="subcellular location">
    <subcellularLocation>
        <location evidence="1">Cytoplasm</location>
    </subcellularLocation>
</comment>
<comment type="subunit">
    <text evidence="8">Forms a cyclic heterotetrameric complex composed of two molecules of XerC and two molecules of XerD.</text>
</comment>
<comment type="similarity">
    <text evidence="2">Belongs to the 'phage' integrase family.</text>
</comment>
<dbReference type="STRING" id="1470434.AZF00_04750"/>
<dbReference type="InterPro" id="IPR002104">
    <property type="entry name" value="Integrase_catalytic"/>
</dbReference>
<evidence type="ECO:0000259" key="11">
    <source>
        <dbReference type="PROSITE" id="PS51900"/>
    </source>
</evidence>
<feature type="domain" description="Core-binding (CB)" evidence="11">
    <location>
        <begin position="1"/>
        <end position="84"/>
    </location>
</feature>
<dbReference type="InterPro" id="IPR013762">
    <property type="entry name" value="Integrase-like_cat_sf"/>
</dbReference>
<dbReference type="InterPro" id="IPR004107">
    <property type="entry name" value="Integrase_SAM-like_N"/>
</dbReference>
<dbReference type="Gene3D" id="1.10.150.130">
    <property type="match status" value="1"/>
</dbReference>
<dbReference type="GO" id="GO:0003677">
    <property type="term" value="F:DNA binding"/>
    <property type="evidence" value="ECO:0007669"/>
    <property type="project" value="UniProtKB-UniRule"/>
</dbReference>
<dbReference type="Pfam" id="PF13495">
    <property type="entry name" value="Phage_int_SAM_4"/>
    <property type="match status" value="1"/>
</dbReference>
<dbReference type="PROSITE" id="PS51900">
    <property type="entry name" value="CB"/>
    <property type="match status" value="1"/>
</dbReference>
<dbReference type="GO" id="GO:0006310">
    <property type="term" value="P:DNA recombination"/>
    <property type="evidence" value="ECO:0007669"/>
    <property type="project" value="UniProtKB-KW"/>
</dbReference>
<reference evidence="12 13" key="1">
    <citation type="submission" date="2015-12" db="EMBL/GenBank/DDBJ databases">
        <authorList>
            <person name="Shamseldin A."/>
            <person name="Moawad H."/>
            <person name="Abd El-Rahim W.M."/>
            <person name="Sadowsky M.J."/>
        </authorList>
    </citation>
    <scope>NUCLEOTIDE SEQUENCE [LARGE SCALE GENOMIC DNA]</scope>
    <source>
        <strain evidence="12 13">SM2</strain>
    </source>
</reference>
<dbReference type="Proteomes" id="UP000074119">
    <property type="component" value="Chromosome"/>
</dbReference>
<evidence type="ECO:0000256" key="6">
    <source>
        <dbReference type="ARBA" id="ARBA00023172"/>
    </source>
</evidence>
<evidence type="ECO:0000256" key="3">
    <source>
        <dbReference type="ARBA" id="ARBA00022490"/>
    </source>
</evidence>
<evidence type="ECO:0000256" key="2">
    <source>
        <dbReference type="ARBA" id="ARBA00008857"/>
    </source>
</evidence>
<proteinExistence type="inferred from homology"/>
<dbReference type="Gene3D" id="1.10.443.10">
    <property type="entry name" value="Intergrase catalytic core"/>
    <property type="match status" value="1"/>
</dbReference>
<keyword evidence="6" id="KW-0233">DNA recombination</keyword>
<evidence type="ECO:0000256" key="7">
    <source>
        <dbReference type="ARBA" id="ARBA00037721"/>
    </source>
</evidence>
<dbReference type="GO" id="GO:0005737">
    <property type="term" value="C:cytoplasm"/>
    <property type="evidence" value="ECO:0007669"/>
    <property type="project" value="UniProtKB-SubCell"/>
</dbReference>
<dbReference type="InterPro" id="IPR044068">
    <property type="entry name" value="CB"/>
</dbReference>
<evidence type="ECO:0000313" key="13">
    <source>
        <dbReference type="Proteomes" id="UP000074119"/>
    </source>
</evidence>
<organism evidence="12 13">
    <name type="scientific">Zhongshania aliphaticivorans</name>
    <dbReference type="NCBI Taxonomy" id="1470434"/>
    <lineage>
        <taxon>Bacteria</taxon>
        <taxon>Pseudomonadati</taxon>
        <taxon>Pseudomonadota</taxon>
        <taxon>Gammaproteobacteria</taxon>
        <taxon>Cellvibrionales</taxon>
        <taxon>Spongiibacteraceae</taxon>
        <taxon>Zhongshania</taxon>
    </lineage>
</organism>
<dbReference type="Pfam" id="PF00589">
    <property type="entry name" value="Phage_integrase"/>
    <property type="match status" value="1"/>
</dbReference>